<dbReference type="Proteomes" id="UP001302257">
    <property type="component" value="Chromosome"/>
</dbReference>
<feature type="domain" description="DUF4394" evidence="2">
    <location>
        <begin position="47"/>
        <end position="284"/>
    </location>
</feature>
<evidence type="ECO:0000259" key="2">
    <source>
        <dbReference type="Pfam" id="PF14339"/>
    </source>
</evidence>
<evidence type="ECO:0000256" key="1">
    <source>
        <dbReference type="SAM" id="SignalP"/>
    </source>
</evidence>
<feature type="signal peptide" evidence="1">
    <location>
        <begin position="1"/>
        <end position="21"/>
    </location>
</feature>
<proteinExistence type="predicted"/>
<organism evidence="3 4">
    <name type="scientific">Rhodoferax mekongensis</name>
    <dbReference type="NCBI Taxonomy" id="3068341"/>
    <lineage>
        <taxon>Bacteria</taxon>
        <taxon>Pseudomonadati</taxon>
        <taxon>Pseudomonadota</taxon>
        <taxon>Betaproteobacteria</taxon>
        <taxon>Burkholderiales</taxon>
        <taxon>Comamonadaceae</taxon>
        <taxon>Rhodoferax</taxon>
    </lineage>
</organism>
<dbReference type="SUPFAM" id="SSF63825">
    <property type="entry name" value="YWTD domain"/>
    <property type="match status" value="1"/>
</dbReference>
<dbReference type="Pfam" id="PF14339">
    <property type="entry name" value="DUF4394"/>
    <property type="match status" value="1"/>
</dbReference>
<dbReference type="EMBL" id="CP132507">
    <property type="protein sequence ID" value="WNO03415.1"/>
    <property type="molecule type" value="Genomic_DNA"/>
</dbReference>
<dbReference type="RefSeq" id="WP_313866315.1">
    <property type="nucleotide sequence ID" value="NZ_CP132507.1"/>
</dbReference>
<accession>A0ABZ0AV47</accession>
<sequence length="287" mass="29587">MSFTISHWIRAGAACALVALAGCAGMQEQAGAPRKETLHVVTDKLELLTINAGQPTKVLSRVMLSGLAAGDTLVGVDYRISKGVLFALSKSGRLYTVDTASGAMKAVGSTPAVALQGDAFGMDFNPVADRVRVMGASGQNLRLHPDTGALAATDPAPAYAPTDKRAGTKPEVVAAAYTYNKKDDKLTTNFAIDRNGGYLVTMGSAEGVQPVVSFNTGQLFTVGAIGVADMVDASMDIADVSGAAFAAIRLKSHATTRLYSLDLQTGKGTFIGTIGDGAKVLGMAVEL</sequence>
<keyword evidence="4" id="KW-1185">Reference proteome</keyword>
<reference evidence="3 4" key="1">
    <citation type="submission" date="2023-08" db="EMBL/GenBank/DDBJ databases">
        <title>Rhodoferax potami sp. nov. and Rhodoferax mekongensis sp. nov., isolated from the Mekong River in Thailand.</title>
        <authorList>
            <person name="Kitikhun S."/>
            <person name="Charoenyingcharoen P."/>
            <person name="Siriarchawattana P."/>
            <person name="Likhitrattanapisal S."/>
            <person name="Nilsakha T."/>
            <person name="Chanpet A."/>
            <person name="Rattanawaree P."/>
            <person name="Ingsriswang S."/>
        </authorList>
    </citation>
    <scope>NUCLEOTIDE SEQUENCE [LARGE SCALE GENOMIC DNA]</scope>
    <source>
        <strain evidence="3 4">TBRC 17307</strain>
    </source>
</reference>
<feature type="chain" id="PRO_5045859572" evidence="1">
    <location>
        <begin position="22"/>
        <end position="287"/>
    </location>
</feature>
<protein>
    <submittedName>
        <fullName evidence="3">DUF4394 domain-containing protein</fullName>
    </submittedName>
</protein>
<evidence type="ECO:0000313" key="4">
    <source>
        <dbReference type="Proteomes" id="UP001302257"/>
    </source>
</evidence>
<evidence type="ECO:0000313" key="3">
    <source>
        <dbReference type="EMBL" id="WNO03415.1"/>
    </source>
</evidence>
<dbReference type="InterPro" id="IPR025507">
    <property type="entry name" value="DUF4394"/>
</dbReference>
<gene>
    <name evidence="3" type="ORF">RAN89_10800</name>
</gene>
<keyword evidence="1" id="KW-0732">Signal</keyword>
<name>A0ABZ0AV47_9BURK</name>